<dbReference type="AlphaFoldDB" id="A0AAD6CXK6"/>
<comment type="caution">
    <text evidence="2">The sequence shown here is derived from an EMBL/GenBank/DDBJ whole genome shotgun (WGS) entry which is preliminary data.</text>
</comment>
<accession>A0AAD6CXK6</accession>
<name>A0AAD6CXK6_9EURO</name>
<keyword evidence="1" id="KW-0472">Membrane</keyword>
<feature type="transmembrane region" description="Helical" evidence="1">
    <location>
        <begin position="44"/>
        <end position="67"/>
    </location>
</feature>
<dbReference type="Proteomes" id="UP001220324">
    <property type="component" value="Unassembled WGS sequence"/>
</dbReference>
<dbReference type="EMBL" id="JAQIZZ010000004">
    <property type="protein sequence ID" value="KAJ5543868.1"/>
    <property type="molecule type" value="Genomic_DNA"/>
</dbReference>
<keyword evidence="1" id="KW-0812">Transmembrane</keyword>
<evidence type="ECO:0000256" key="1">
    <source>
        <dbReference type="SAM" id="Phobius"/>
    </source>
</evidence>
<keyword evidence="1" id="KW-1133">Transmembrane helix</keyword>
<proteinExistence type="predicted"/>
<feature type="transmembrane region" description="Helical" evidence="1">
    <location>
        <begin position="114"/>
        <end position="135"/>
    </location>
</feature>
<feature type="transmembrane region" description="Helical" evidence="1">
    <location>
        <begin position="179"/>
        <end position="199"/>
    </location>
</feature>
<sequence>MNKYGPVGVWRCAIVSLISFSGLSHFSVLVAKILYYHFPPVGSGVLMTLSMMIFFTSIMLWCSSTLLNQFMSTFRKHPRTTSGRSKLELGAVLAVIWTSTLPMVFRLFESQPSVQLGYTILLASAFLGSVLDYIASSSDSSLIRIRFPYHCTSLGLLCLAPAAQALIETRLASPTLAVDFIWMVVGNCLGAAVYLASPLERFDVLPRLQPSLCVMYLCVIFSLVTYSKVLMQIFV</sequence>
<protein>
    <submittedName>
        <fullName evidence="2">Hly-III-related protein</fullName>
    </submittedName>
</protein>
<feature type="transmembrane region" description="Helical" evidence="1">
    <location>
        <begin position="147"/>
        <end position="167"/>
    </location>
</feature>
<evidence type="ECO:0000313" key="3">
    <source>
        <dbReference type="Proteomes" id="UP001220324"/>
    </source>
</evidence>
<reference evidence="2 3" key="1">
    <citation type="journal article" date="2023" name="IMA Fungus">
        <title>Comparative genomic study of the Penicillium genus elucidates a diverse pangenome and 15 lateral gene transfer events.</title>
        <authorList>
            <person name="Petersen C."/>
            <person name="Sorensen T."/>
            <person name="Nielsen M.R."/>
            <person name="Sondergaard T.E."/>
            <person name="Sorensen J.L."/>
            <person name="Fitzpatrick D.A."/>
            <person name="Frisvad J.C."/>
            <person name="Nielsen K.L."/>
        </authorList>
    </citation>
    <scope>NUCLEOTIDE SEQUENCE [LARGE SCALE GENOMIC DNA]</scope>
    <source>
        <strain evidence="2 3">IBT 35679</strain>
    </source>
</reference>
<gene>
    <name evidence="2" type="ORF">N7494_005147</name>
</gene>
<feature type="transmembrane region" description="Helical" evidence="1">
    <location>
        <begin position="12"/>
        <end position="38"/>
    </location>
</feature>
<feature type="transmembrane region" description="Helical" evidence="1">
    <location>
        <begin position="87"/>
        <end position="108"/>
    </location>
</feature>
<evidence type="ECO:0000313" key="2">
    <source>
        <dbReference type="EMBL" id="KAJ5543868.1"/>
    </source>
</evidence>
<keyword evidence="3" id="KW-1185">Reference proteome</keyword>
<organism evidence="2 3">
    <name type="scientific">Penicillium frequentans</name>
    <dbReference type="NCBI Taxonomy" id="3151616"/>
    <lineage>
        <taxon>Eukaryota</taxon>
        <taxon>Fungi</taxon>
        <taxon>Dikarya</taxon>
        <taxon>Ascomycota</taxon>
        <taxon>Pezizomycotina</taxon>
        <taxon>Eurotiomycetes</taxon>
        <taxon>Eurotiomycetidae</taxon>
        <taxon>Eurotiales</taxon>
        <taxon>Aspergillaceae</taxon>
        <taxon>Penicillium</taxon>
    </lineage>
</organism>
<feature type="transmembrane region" description="Helical" evidence="1">
    <location>
        <begin position="211"/>
        <end position="234"/>
    </location>
</feature>